<evidence type="ECO:0000256" key="1">
    <source>
        <dbReference type="SAM" id="MobiDB-lite"/>
    </source>
</evidence>
<evidence type="ECO:0000313" key="3">
    <source>
        <dbReference type="Proteomes" id="UP001221898"/>
    </source>
</evidence>
<comment type="caution">
    <text evidence="2">The sequence shown here is derived from an EMBL/GenBank/DDBJ whole genome shotgun (WGS) entry which is preliminary data.</text>
</comment>
<dbReference type="EMBL" id="JAINUG010000009">
    <property type="protein sequence ID" value="KAJ8415380.1"/>
    <property type="molecule type" value="Genomic_DNA"/>
</dbReference>
<dbReference type="AlphaFoldDB" id="A0AAD7X037"/>
<organism evidence="2 3">
    <name type="scientific">Aldrovandia affinis</name>
    <dbReference type="NCBI Taxonomy" id="143900"/>
    <lineage>
        <taxon>Eukaryota</taxon>
        <taxon>Metazoa</taxon>
        <taxon>Chordata</taxon>
        <taxon>Craniata</taxon>
        <taxon>Vertebrata</taxon>
        <taxon>Euteleostomi</taxon>
        <taxon>Actinopterygii</taxon>
        <taxon>Neopterygii</taxon>
        <taxon>Teleostei</taxon>
        <taxon>Notacanthiformes</taxon>
        <taxon>Halosauridae</taxon>
        <taxon>Aldrovandia</taxon>
    </lineage>
</organism>
<gene>
    <name evidence="2" type="ORF">AAFF_G00423600</name>
</gene>
<dbReference type="Proteomes" id="UP001221898">
    <property type="component" value="Unassembled WGS sequence"/>
</dbReference>
<name>A0AAD7X037_9TELE</name>
<accession>A0AAD7X037</accession>
<evidence type="ECO:0000313" key="2">
    <source>
        <dbReference type="EMBL" id="KAJ8415380.1"/>
    </source>
</evidence>
<keyword evidence="3" id="KW-1185">Reference proteome</keyword>
<sequence>MPGTELVRLTANEIANHSIIRMNGPSGGQAVEKQTDSLVTPVNTGIAAAPDARASSGGPSGLIREMDERTGVGEGASLLAPDSLPLRRRSR</sequence>
<reference evidence="2" key="1">
    <citation type="journal article" date="2023" name="Science">
        <title>Genome structures resolve the early diversification of teleost fishes.</title>
        <authorList>
            <person name="Parey E."/>
            <person name="Louis A."/>
            <person name="Montfort J."/>
            <person name="Bouchez O."/>
            <person name="Roques C."/>
            <person name="Iampietro C."/>
            <person name="Lluch J."/>
            <person name="Castinel A."/>
            <person name="Donnadieu C."/>
            <person name="Desvignes T."/>
            <person name="Floi Bucao C."/>
            <person name="Jouanno E."/>
            <person name="Wen M."/>
            <person name="Mejri S."/>
            <person name="Dirks R."/>
            <person name="Jansen H."/>
            <person name="Henkel C."/>
            <person name="Chen W.J."/>
            <person name="Zahm M."/>
            <person name="Cabau C."/>
            <person name="Klopp C."/>
            <person name="Thompson A.W."/>
            <person name="Robinson-Rechavi M."/>
            <person name="Braasch I."/>
            <person name="Lecointre G."/>
            <person name="Bobe J."/>
            <person name="Postlethwait J.H."/>
            <person name="Berthelot C."/>
            <person name="Roest Crollius H."/>
            <person name="Guiguen Y."/>
        </authorList>
    </citation>
    <scope>NUCLEOTIDE SEQUENCE</scope>
    <source>
        <strain evidence="2">NC1722</strain>
    </source>
</reference>
<feature type="region of interest" description="Disordered" evidence="1">
    <location>
        <begin position="49"/>
        <end position="91"/>
    </location>
</feature>
<protein>
    <submittedName>
        <fullName evidence="2">Uncharacterized protein</fullName>
    </submittedName>
</protein>
<proteinExistence type="predicted"/>